<evidence type="ECO:0000256" key="1">
    <source>
        <dbReference type="ARBA" id="ARBA00010277"/>
    </source>
</evidence>
<proteinExistence type="inferred from homology"/>
<evidence type="ECO:0000256" key="8">
    <source>
        <dbReference type="ARBA" id="ARBA00023004"/>
    </source>
</evidence>
<dbReference type="GO" id="GO:0051539">
    <property type="term" value="F:4 iron, 4 sulfur cluster binding"/>
    <property type="evidence" value="ECO:0007669"/>
    <property type="project" value="UniProtKB-KW"/>
</dbReference>
<dbReference type="PANTHER" id="PTHR10849:SF20">
    <property type="entry name" value="NADH DEHYDROGENASE [UBIQUINONE] IRON-SULFUR PROTEIN 8, MITOCHONDRIAL"/>
    <property type="match status" value="1"/>
</dbReference>
<dbReference type="EMBL" id="BJLP01000019">
    <property type="protein sequence ID" value="GEA80983.1"/>
    <property type="molecule type" value="Genomic_DNA"/>
</dbReference>
<evidence type="ECO:0000256" key="13">
    <source>
        <dbReference type="SAM" id="MobiDB-lite"/>
    </source>
</evidence>
<evidence type="ECO:0000256" key="4">
    <source>
        <dbReference type="ARBA" id="ARBA00022719"/>
    </source>
</evidence>
<feature type="domain" description="4Fe-4S ferredoxin-type" evidence="14">
    <location>
        <begin position="94"/>
        <end position="124"/>
    </location>
</feature>
<dbReference type="HAMAP" id="MF_01351">
    <property type="entry name" value="NDH1_NuoI"/>
    <property type="match status" value="1"/>
</dbReference>
<dbReference type="Gene3D" id="3.30.70.3270">
    <property type="match status" value="1"/>
</dbReference>
<keyword evidence="4 12" id="KW-0874">Quinone</keyword>
<keyword evidence="5 12" id="KW-0479">Metal-binding</keyword>
<evidence type="ECO:0000256" key="12">
    <source>
        <dbReference type="HAMAP-Rule" id="MF_01351"/>
    </source>
</evidence>
<dbReference type="FunFam" id="3.30.70.3270:FF:000007">
    <property type="entry name" value="NADH-quinone oxidoreductase subunit I"/>
    <property type="match status" value="1"/>
</dbReference>
<comment type="function">
    <text evidence="12">NDH-1 shuttles electrons from NADH, via FMN and iron-sulfur (Fe-S) centers, to quinones in the respiratory chain. The immediate electron acceptor for the enzyme in this species is believed to be ubiquinone. Couples the redox reaction to proton translocation (for every two electrons transferred, four hydrogen ions are translocated across the cytoplasmic membrane), and thus conserves the redox energy in a proton gradient.</text>
</comment>
<dbReference type="Pfam" id="PF12838">
    <property type="entry name" value="Fer4_7"/>
    <property type="match status" value="1"/>
</dbReference>
<feature type="binding site" evidence="12">
    <location>
        <position position="104"/>
    </location>
    <ligand>
        <name>[4Fe-4S] cluster</name>
        <dbReference type="ChEBI" id="CHEBI:49883"/>
        <label>1</label>
    </ligand>
</feature>
<feature type="binding site" evidence="12">
    <location>
        <position position="159"/>
    </location>
    <ligand>
        <name>[4Fe-4S] cluster</name>
        <dbReference type="ChEBI" id="CHEBI:49883"/>
        <label>1</label>
    </ligand>
</feature>
<feature type="binding site" evidence="12">
    <location>
        <position position="155"/>
    </location>
    <ligand>
        <name>[4Fe-4S] cluster</name>
        <dbReference type="ChEBI" id="CHEBI:49883"/>
        <label>2</label>
    </ligand>
</feature>
<dbReference type="PANTHER" id="PTHR10849">
    <property type="entry name" value="NADH DEHYDROGENASE UBIQUINONE IRON-SULFUR PROTEIN 8, MITOCHONDRIAL"/>
    <property type="match status" value="1"/>
</dbReference>
<dbReference type="GO" id="GO:0005506">
    <property type="term" value="F:iron ion binding"/>
    <property type="evidence" value="ECO:0007669"/>
    <property type="project" value="UniProtKB-UniRule"/>
</dbReference>
<dbReference type="InterPro" id="IPR017896">
    <property type="entry name" value="4Fe4S_Fe-S-bd"/>
</dbReference>
<keyword evidence="9 12" id="KW-0411">Iron-sulfur</keyword>
<keyword evidence="16" id="KW-1185">Reference proteome</keyword>
<organism evidence="15 16">
    <name type="scientific">Cellulomonas uda</name>
    <dbReference type="NCBI Taxonomy" id="1714"/>
    <lineage>
        <taxon>Bacteria</taxon>
        <taxon>Bacillati</taxon>
        <taxon>Actinomycetota</taxon>
        <taxon>Actinomycetes</taxon>
        <taxon>Micrococcales</taxon>
        <taxon>Cellulomonadaceae</taxon>
        <taxon>Cellulomonas</taxon>
    </lineage>
</organism>
<dbReference type="GO" id="GO:0050136">
    <property type="term" value="F:NADH dehydrogenase (quinone) (non-electrogenic) activity"/>
    <property type="evidence" value="ECO:0007669"/>
    <property type="project" value="UniProtKB-UniRule"/>
</dbReference>
<accession>A0A4Y3KAG2</accession>
<dbReference type="AlphaFoldDB" id="A0A4Y3KAG2"/>
<keyword evidence="10 12" id="KW-0520">NAD</keyword>
<comment type="similarity">
    <text evidence="1 12">Belongs to the complex I 23 kDa subunit family.</text>
</comment>
<keyword evidence="12" id="KW-0830">Ubiquinone</keyword>
<keyword evidence="11 12" id="KW-0472">Membrane</keyword>
<name>A0A4Y3KAG2_CELUD</name>
<evidence type="ECO:0000313" key="16">
    <source>
        <dbReference type="Proteomes" id="UP000315842"/>
    </source>
</evidence>
<keyword evidence="7 12" id="KW-1278">Translocase</keyword>
<evidence type="ECO:0000256" key="7">
    <source>
        <dbReference type="ARBA" id="ARBA00022967"/>
    </source>
</evidence>
<feature type="domain" description="4Fe-4S ferredoxin-type" evidence="14">
    <location>
        <begin position="140"/>
        <end position="169"/>
    </location>
</feature>
<dbReference type="PROSITE" id="PS51379">
    <property type="entry name" value="4FE4S_FER_2"/>
    <property type="match status" value="2"/>
</dbReference>
<evidence type="ECO:0000256" key="9">
    <source>
        <dbReference type="ARBA" id="ARBA00023014"/>
    </source>
</evidence>
<dbReference type="Proteomes" id="UP000315842">
    <property type="component" value="Unassembled WGS sequence"/>
</dbReference>
<dbReference type="SUPFAM" id="SSF54862">
    <property type="entry name" value="4Fe-4S ferredoxins"/>
    <property type="match status" value="1"/>
</dbReference>
<evidence type="ECO:0000313" key="15">
    <source>
        <dbReference type="EMBL" id="GEA80983.1"/>
    </source>
</evidence>
<evidence type="ECO:0000256" key="10">
    <source>
        <dbReference type="ARBA" id="ARBA00023027"/>
    </source>
</evidence>
<dbReference type="NCBIfam" id="TIGR01971">
    <property type="entry name" value="NuoI"/>
    <property type="match status" value="1"/>
</dbReference>
<evidence type="ECO:0000256" key="6">
    <source>
        <dbReference type="ARBA" id="ARBA00022737"/>
    </source>
</evidence>
<keyword evidence="2 12" id="KW-1003">Cell membrane</keyword>
<dbReference type="GO" id="GO:0005886">
    <property type="term" value="C:plasma membrane"/>
    <property type="evidence" value="ECO:0007669"/>
    <property type="project" value="UniProtKB-SubCell"/>
</dbReference>
<feature type="binding site" evidence="12">
    <location>
        <position position="152"/>
    </location>
    <ligand>
        <name>[4Fe-4S] cluster</name>
        <dbReference type="ChEBI" id="CHEBI:49883"/>
        <label>2</label>
    </ligand>
</feature>
<feature type="binding site" evidence="12">
    <location>
        <position position="114"/>
    </location>
    <ligand>
        <name>[4Fe-4S] cluster</name>
        <dbReference type="ChEBI" id="CHEBI:49883"/>
        <label>2</label>
    </ligand>
</feature>
<evidence type="ECO:0000256" key="5">
    <source>
        <dbReference type="ARBA" id="ARBA00022723"/>
    </source>
</evidence>
<sequence length="270" mass="29100">MAEPRKKPPAPRPQQAGAPAGGKAVARKPASEVGAPAAPQYESLIPQSSGLRALLAPVGGFGVTLSNMFRKTVTEQYPRETVPTKPRYHGRHQLNRYADGLEKCIGCELCAWACPADAIYVEAGDNTPDEQYSPGERYGRVYQINYLRCIFCGLCIEACPTRALTMTNDYELAGPTRAGMIYEKQDLLAPLRDGMLAAPHPMAEGTTDTDYYRGEVTGATQEQQDWVREQRPDDPTLPEGPGLTPAEQVGPTAAAMAANVAAAHRQGGAR</sequence>
<evidence type="ECO:0000256" key="2">
    <source>
        <dbReference type="ARBA" id="ARBA00022475"/>
    </source>
</evidence>
<feature type="binding site" evidence="12">
    <location>
        <position position="149"/>
    </location>
    <ligand>
        <name>[4Fe-4S] cluster</name>
        <dbReference type="ChEBI" id="CHEBI:49883"/>
        <label>2</label>
    </ligand>
</feature>
<dbReference type="RefSeq" id="WP_141319876.1">
    <property type="nucleotide sequence ID" value="NZ_BJLP01000019.1"/>
</dbReference>
<dbReference type="PROSITE" id="PS00198">
    <property type="entry name" value="4FE4S_FER_1"/>
    <property type="match status" value="2"/>
</dbReference>
<dbReference type="EC" id="7.1.1.-" evidence="12"/>
<feature type="binding site" evidence="12">
    <location>
        <position position="107"/>
    </location>
    <ligand>
        <name>[4Fe-4S] cluster</name>
        <dbReference type="ChEBI" id="CHEBI:49883"/>
        <label>1</label>
    </ligand>
</feature>
<feature type="binding site" evidence="12">
    <location>
        <position position="110"/>
    </location>
    <ligand>
        <name>[4Fe-4S] cluster</name>
        <dbReference type="ChEBI" id="CHEBI:49883"/>
        <label>1</label>
    </ligand>
</feature>
<keyword evidence="8 12" id="KW-0408">Iron</keyword>
<evidence type="ECO:0000259" key="14">
    <source>
        <dbReference type="PROSITE" id="PS51379"/>
    </source>
</evidence>
<evidence type="ECO:0000256" key="11">
    <source>
        <dbReference type="ARBA" id="ARBA00023136"/>
    </source>
</evidence>
<feature type="compositionally biased region" description="Low complexity" evidence="13">
    <location>
        <begin position="13"/>
        <end position="28"/>
    </location>
</feature>
<feature type="compositionally biased region" description="Basic and acidic residues" evidence="13">
    <location>
        <begin position="225"/>
        <end position="234"/>
    </location>
</feature>
<dbReference type="InterPro" id="IPR017900">
    <property type="entry name" value="4Fe4S_Fe_S_CS"/>
</dbReference>
<dbReference type="NCBIfam" id="NF004537">
    <property type="entry name" value="PRK05888.1-3"/>
    <property type="match status" value="1"/>
</dbReference>
<feature type="region of interest" description="Disordered" evidence="13">
    <location>
        <begin position="220"/>
        <end position="251"/>
    </location>
</feature>
<comment type="subcellular location">
    <subcellularLocation>
        <location evidence="12">Cell membrane</location>
        <topology evidence="12">Peripheral membrane protein</topology>
    </subcellularLocation>
</comment>
<feature type="region of interest" description="Disordered" evidence="13">
    <location>
        <begin position="1"/>
        <end position="33"/>
    </location>
</feature>
<protein>
    <recommendedName>
        <fullName evidence="12">NADH-quinone oxidoreductase subunit I</fullName>
        <ecNumber evidence="12">7.1.1.-</ecNumber>
    </recommendedName>
    <alternativeName>
        <fullName evidence="12">NADH dehydrogenase I subunit I</fullName>
    </alternativeName>
    <alternativeName>
        <fullName evidence="12">NDH-1 subunit I</fullName>
    </alternativeName>
</protein>
<evidence type="ECO:0000256" key="3">
    <source>
        <dbReference type="ARBA" id="ARBA00022485"/>
    </source>
</evidence>
<comment type="subunit">
    <text evidence="12">NDH-1 is composed of 14 different subunits. Subunits NuoA, H, J, K, L, M, N constitute the membrane sector of the complex.</text>
</comment>
<reference evidence="15 16" key="1">
    <citation type="submission" date="2019-06" db="EMBL/GenBank/DDBJ databases">
        <title>Whole genome shotgun sequence of Cellulomonas uda NBRC 3747.</title>
        <authorList>
            <person name="Hosoyama A."/>
            <person name="Uohara A."/>
            <person name="Ohji S."/>
            <person name="Ichikawa N."/>
        </authorList>
    </citation>
    <scope>NUCLEOTIDE SEQUENCE [LARGE SCALE GENOMIC DNA]</scope>
    <source>
        <strain evidence="15 16">NBRC 3747</strain>
    </source>
</reference>
<comment type="catalytic activity">
    <reaction evidence="12">
        <text>a quinone + NADH + 5 H(+)(in) = a quinol + NAD(+) + 4 H(+)(out)</text>
        <dbReference type="Rhea" id="RHEA:57888"/>
        <dbReference type="ChEBI" id="CHEBI:15378"/>
        <dbReference type="ChEBI" id="CHEBI:24646"/>
        <dbReference type="ChEBI" id="CHEBI:57540"/>
        <dbReference type="ChEBI" id="CHEBI:57945"/>
        <dbReference type="ChEBI" id="CHEBI:132124"/>
    </reaction>
</comment>
<dbReference type="GO" id="GO:0048038">
    <property type="term" value="F:quinone binding"/>
    <property type="evidence" value="ECO:0007669"/>
    <property type="project" value="UniProtKB-KW"/>
</dbReference>
<comment type="cofactor">
    <cofactor evidence="12">
        <name>[4Fe-4S] cluster</name>
        <dbReference type="ChEBI" id="CHEBI:49883"/>
    </cofactor>
    <text evidence="12">Binds 2 [4Fe-4S] clusters per subunit.</text>
</comment>
<keyword evidence="3 12" id="KW-0004">4Fe-4S</keyword>
<keyword evidence="6" id="KW-0677">Repeat</keyword>
<dbReference type="InterPro" id="IPR010226">
    <property type="entry name" value="NADH_quinone_OxRdtase_chainI"/>
</dbReference>
<comment type="caution">
    <text evidence="15">The sequence shown here is derived from an EMBL/GenBank/DDBJ whole genome shotgun (WGS) entry which is preliminary data.</text>
</comment>
<gene>
    <name evidence="12" type="primary">nuoI</name>
    <name evidence="15" type="ORF">CUD01_14270</name>
</gene>
<dbReference type="GO" id="GO:0009060">
    <property type="term" value="P:aerobic respiration"/>
    <property type="evidence" value="ECO:0007669"/>
    <property type="project" value="TreeGrafter"/>
</dbReference>